<dbReference type="InterPro" id="IPR001932">
    <property type="entry name" value="PPM-type_phosphatase-like_dom"/>
</dbReference>
<feature type="region of interest" description="Disordered" evidence="1">
    <location>
        <begin position="847"/>
        <end position="882"/>
    </location>
</feature>
<feature type="region of interest" description="Disordered" evidence="1">
    <location>
        <begin position="337"/>
        <end position="385"/>
    </location>
</feature>
<dbReference type="Gene3D" id="3.60.40.10">
    <property type="entry name" value="PPM-type phosphatase domain"/>
    <property type="match status" value="1"/>
</dbReference>
<sequence length="882" mass="95615">MGCVLVQSKFLELTYMAKACCEGNEKIRHVLRMMTSPAAAQGRPHLFPPVSRDRVREYTSMHRDAQGQLREMWSVCQAKMMDAGVGIHTELSWQATVRNLPAMAPMPLVRAPFAQAPTVVSFFPLTVDPDRGGAQAGLGLEDQGMYLAMRGSAGPGPSTPAHPLPEWLRALDLEHCDDAWTHQTLASALLRSVYGVASSEVRDHEVDMRRALATGLELLGNGESAHACFEALMGAPLVDYVDRSRSGAIPQGLLELQAWCILNHRQVYVVVDKEQLAADVAATVELPFLIQDALRLEATSAADVIVMHPPAAAVGEQQGSTGPTFTMVQQRCASSAAGTSGASFPAMGGRGTVRSREEAFGEAEMEAGPADGGAAASADDEPPEDSEIVDVAMAMQGDEDIAADHADAAMIEVDAPPAPTAVTDREGPAPALLTVPAPDDGAAVHPPVSPSAASGAVPSDEAYPFLTMHLEDWESKCDPEDPSRRCFQLKPARQGLVKWTETLPESAEAGMSYQSLRAQHAAFAEYHSHQMPDYKKGYQGDDALLVTSSMAVLNDGVGQLGRHSMDRAWQLARRVISIGCNTPSVSPSNSYPLPGYPGNRSWNVLHSAVRACHRVNLGTPRLSGATTALVITLQNQEIHMASVGDCQVAVLEWDAACAKYHCVHLSKPQHHWTPRLAQQRYPNPPPLQLTLKTTTPLQLNDARPSLDSECRACELCQLARCRHDDLPEQKIMAAKEKTLVIAGSDGLFDNLPHVGYKVFQQQDRHFQEHENAKQAQLEHLVNQGVRRHGEVVRNAGTESLVQCVSDEIFSKAYCFMAGVPMPTRGTRNKEDDFTFFVGRISMQMQSDVGRDGGHIPRENKLELPNKADGAKGEARHGRFPGL</sequence>
<name>A0AAE0C0W9_9CHLO</name>
<gene>
    <name evidence="3" type="ORF">CYMTET_44705</name>
</gene>
<feature type="domain" description="PPM-type phosphatase" evidence="2">
    <location>
        <begin position="525"/>
        <end position="840"/>
    </location>
</feature>
<dbReference type="InterPro" id="IPR036457">
    <property type="entry name" value="PPM-type-like_dom_sf"/>
</dbReference>
<dbReference type="AlphaFoldDB" id="A0AAE0C0W9"/>
<dbReference type="SUPFAM" id="SSF81606">
    <property type="entry name" value="PP2C-like"/>
    <property type="match status" value="1"/>
</dbReference>
<keyword evidence="4" id="KW-1185">Reference proteome</keyword>
<proteinExistence type="predicted"/>
<dbReference type="EMBL" id="LGRX02030328">
    <property type="protein sequence ID" value="KAK3245744.1"/>
    <property type="molecule type" value="Genomic_DNA"/>
</dbReference>
<organism evidence="3 4">
    <name type="scientific">Cymbomonas tetramitiformis</name>
    <dbReference type="NCBI Taxonomy" id="36881"/>
    <lineage>
        <taxon>Eukaryota</taxon>
        <taxon>Viridiplantae</taxon>
        <taxon>Chlorophyta</taxon>
        <taxon>Pyramimonadophyceae</taxon>
        <taxon>Pyramimonadales</taxon>
        <taxon>Pyramimonadaceae</taxon>
        <taxon>Cymbomonas</taxon>
    </lineage>
</organism>
<evidence type="ECO:0000313" key="3">
    <source>
        <dbReference type="EMBL" id="KAK3245744.1"/>
    </source>
</evidence>
<feature type="compositionally biased region" description="Basic and acidic residues" evidence="1">
    <location>
        <begin position="848"/>
        <end position="876"/>
    </location>
</feature>
<protein>
    <recommendedName>
        <fullName evidence="2">PPM-type phosphatase domain-containing protein</fullName>
    </recommendedName>
</protein>
<reference evidence="3 4" key="1">
    <citation type="journal article" date="2015" name="Genome Biol. Evol.">
        <title>Comparative Genomics of a Bacterivorous Green Alga Reveals Evolutionary Causalities and Consequences of Phago-Mixotrophic Mode of Nutrition.</title>
        <authorList>
            <person name="Burns J.A."/>
            <person name="Paasch A."/>
            <person name="Narechania A."/>
            <person name="Kim E."/>
        </authorList>
    </citation>
    <scope>NUCLEOTIDE SEQUENCE [LARGE SCALE GENOMIC DNA]</scope>
    <source>
        <strain evidence="3 4">PLY_AMNH</strain>
    </source>
</reference>
<feature type="compositionally biased region" description="Low complexity" evidence="1">
    <location>
        <begin position="366"/>
        <end position="377"/>
    </location>
</feature>
<dbReference type="Proteomes" id="UP001190700">
    <property type="component" value="Unassembled WGS sequence"/>
</dbReference>
<evidence type="ECO:0000256" key="1">
    <source>
        <dbReference type="SAM" id="MobiDB-lite"/>
    </source>
</evidence>
<dbReference type="PROSITE" id="PS51746">
    <property type="entry name" value="PPM_2"/>
    <property type="match status" value="1"/>
</dbReference>
<evidence type="ECO:0000313" key="4">
    <source>
        <dbReference type="Proteomes" id="UP001190700"/>
    </source>
</evidence>
<accession>A0AAE0C0W9</accession>
<comment type="caution">
    <text evidence="3">The sequence shown here is derived from an EMBL/GenBank/DDBJ whole genome shotgun (WGS) entry which is preliminary data.</text>
</comment>
<evidence type="ECO:0000259" key="2">
    <source>
        <dbReference type="PROSITE" id="PS51746"/>
    </source>
</evidence>